<dbReference type="Proteomes" id="UP000000437">
    <property type="component" value="Chromosome 1"/>
</dbReference>
<dbReference type="GO" id="GO:0006954">
    <property type="term" value="P:inflammatory response"/>
    <property type="evidence" value="ECO:0007669"/>
    <property type="project" value="UniProtKB-KW"/>
</dbReference>
<dbReference type="KEGG" id="dre:564279"/>
<dbReference type="GO" id="GO:0006357">
    <property type="term" value="P:regulation of transcription by RNA polymerase II"/>
    <property type="evidence" value="ECO:0000318"/>
    <property type="project" value="GO_Central"/>
</dbReference>
<reference evidence="2" key="1">
    <citation type="submission" date="2025-08" db="UniProtKB">
        <authorList>
            <consortium name="RefSeq"/>
        </authorList>
    </citation>
    <scope>IDENTIFICATION</scope>
    <source>
        <strain evidence="2">Tuebingen</strain>
        <tissue evidence="2">Fibroblasts and whole tissue</tissue>
    </source>
</reference>
<gene>
    <name evidence="2 3" type="primary">tnip2</name>
</gene>
<keyword evidence="1" id="KW-1185">Reference proteome</keyword>
<protein>
    <submittedName>
        <fullName evidence="2">TNFAIP3-interacting protein 2</fullName>
    </submittedName>
</protein>
<evidence type="ECO:0000313" key="3">
    <source>
        <dbReference type="ZFIN" id="ZDB-GENE-120913-2"/>
    </source>
</evidence>
<dbReference type="Gene3D" id="1.20.5.1180">
    <property type="entry name" value="Geminin coiled-coil domain"/>
    <property type="match status" value="1"/>
</dbReference>
<dbReference type="GO" id="GO:0070530">
    <property type="term" value="F:K63-linked polyubiquitin modification-dependent protein binding"/>
    <property type="evidence" value="ECO:0007669"/>
    <property type="project" value="InterPro"/>
</dbReference>
<dbReference type="eggNOG" id="ENOG502QUCD">
    <property type="taxonomic scope" value="Eukaryota"/>
</dbReference>
<dbReference type="Pfam" id="PF12180">
    <property type="entry name" value="EABR"/>
    <property type="match status" value="1"/>
</dbReference>
<dbReference type="GO" id="GO:0043123">
    <property type="term" value="P:positive regulation of canonical NF-kappaB signal transduction"/>
    <property type="evidence" value="ECO:0000318"/>
    <property type="project" value="GO_Central"/>
</dbReference>
<organism evidence="1 2">
    <name type="scientific">Danio rerio</name>
    <name type="common">Zebrafish</name>
    <name type="synonym">Brachydanio rerio</name>
    <dbReference type="NCBI Taxonomy" id="7955"/>
    <lineage>
        <taxon>Eukaryota</taxon>
        <taxon>Metazoa</taxon>
        <taxon>Chordata</taxon>
        <taxon>Craniata</taxon>
        <taxon>Vertebrata</taxon>
        <taxon>Euteleostomi</taxon>
        <taxon>Actinopterygii</taxon>
        <taxon>Neopterygii</taxon>
        <taxon>Teleostei</taxon>
        <taxon>Ostariophysi</taxon>
        <taxon>Cypriniformes</taxon>
        <taxon>Danionidae</taxon>
        <taxon>Danioninae</taxon>
        <taxon>Danio</taxon>
    </lineage>
</organism>
<dbReference type="RefSeq" id="XP_692717.5">
    <property type="nucleotide sequence ID" value="XM_687625.10"/>
</dbReference>
<proteinExistence type="predicted"/>
<dbReference type="PaxDb" id="7955-ENSDARP00000102784"/>
<dbReference type="InterPro" id="IPR034735">
    <property type="entry name" value="NEMO_ZF"/>
</dbReference>
<dbReference type="GO" id="GO:0005737">
    <property type="term" value="C:cytoplasm"/>
    <property type="evidence" value="ECO:0007669"/>
    <property type="project" value="UniProtKB-SubCell"/>
</dbReference>
<dbReference type="GO" id="GO:0034138">
    <property type="term" value="P:toll-like receptor 3 signaling pathway"/>
    <property type="evidence" value="ECO:0000318"/>
    <property type="project" value="GO_Central"/>
</dbReference>
<dbReference type="Bgee" id="ENSDARG00000074501">
    <property type="expression patterns" value="Expressed in granulocyte and 15 other cell types or tissues"/>
</dbReference>
<dbReference type="PROSITE" id="PS51801">
    <property type="entry name" value="ZF_CCHC_NOA"/>
    <property type="match status" value="1"/>
</dbReference>
<dbReference type="GO" id="GO:0008270">
    <property type="term" value="F:zinc ion binding"/>
    <property type="evidence" value="ECO:0007669"/>
    <property type="project" value="UniProtKB-KW"/>
</dbReference>
<sequence length="448" mass="51879">MDEMKRENEALRAKLRSCSTLNTIYHETQQEIARLNQLVTSKDGIIADLRARLGKYEKTVVIEGEEPYIVGPSKSLIESLCKEICKLKQKLKDLEKDTAQKLETRDKEIQRLQEKLKERDQELLTIRERPEQEKEREIQQLRTTLAERDRTQATRTVLCNSLAEEADQLRAQLGATVQVCQELLGRLENEKNKTAMTDQRTQVHETSDSPEVPQLNVIISKLEEENDQLKKRVAYVESLNSKWQKYDSSREEYVRGLCQKLKESNGLASADPTLTQAPTAGHVALFQQEIVRLNGLLQDKMMECERFSRERDDNARRDQEQIQMLEQQVLAYVEDFKSERADRERAQGKIMDLQDEVGRLQLQIRSQNVQEASTSRHKKIMALKKASHRQTETAEPLRNSPPETSSKRTISNTAPQGAAELQCPRCFIRFDDEHTTEYLKHWDECAKL</sequence>
<dbReference type="OrthoDB" id="6066489at2759"/>
<evidence type="ECO:0000313" key="2">
    <source>
        <dbReference type="RefSeq" id="XP_692717.5"/>
    </source>
</evidence>
<dbReference type="FunFam" id="1.20.5.990:FF:000005">
    <property type="entry name" value="TNFAIP3 interacting protein 2"/>
    <property type="match status" value="1"/>
</dbReference>
<dbReference type="OMA" id="PTERSNQ"/>
<dbReference type="ZFIN" id="ZDB-GENE-120913-2">
    <property type="gene designation" value="tnip2"/>
</dbReference>
<dbReference type="GO" id="GO:0006915">
    <property type="term" value="P:apoptotic process"/>
    <property type="evidence" value="ECO:0007669"/>
    <property type="project" value="UniProtKB-KW"/>
</dbReference>
<dbReference type="CTD" id="79155"/>
<dbReference type="GO" id="GO:0034134">
    <property type="term" value="P:toll-like receptor 2 signaling pathway"/>
    <property type="evidence" value="ECO:0000318"/>
    <property type="project" value="GO_Central"/>
</dbReference>
<dbReference type="InterPro" id="IPR022008">
    <property type="entry name" value="EABR"/>
</dbReference>
<accession>A0AA70QPX0</accession>
<dbReference type="Gene3D" id="1.20.5.990">
    <property type="entry name" value="Nemo cc2-lz domain - 1d5 darpin complex"/>
    <property type="match status" value="1"/>
</dbReference>
<dbReference type="GeneTree" id="ENSGT00510000046908"/>
<dbReference type="PANTHER" id="PTHR31882">
    <property type="entry name" value="TNFAIP3-INTERACTING PROTEIN COILED COIL FAMILY MEMBER"/>
    <property type="match status" value="1"/>
</dbReference>
<dbReference type="GO" id="GO:0071222">
    <property type="term" value="P:cellular response to lipopolysaccharide"/>
    <property type="evidence" value="ECO:0000318"/>
    <property type="project" value="GO_Central"/>
</dbReference>
<dbReference type="AGR" id="ZFIN:ZDB-GENE-120913-2"/>
<name>A0AA70QPX0_DANRE</name>
<dbReference type="PANTHER" id="PTHR31882:SF6">
    <property type="entry name" value="TNFAIP3-INTERACTING PROTEIN 2"/>
    <property type="match status" value="1"/>
</dbReference>
<evidence type="ECO:0000313" key="1">
    <source>
        <dbReference type="Proteomes" id="UP000000437"/>
    </source>
</evidence>